<dbReference type="PATRIC" id="fig|29447.3.peg.1621"/>
<keyword evidence="2" id="KW-0732">Signal</keyword>
<dbReference type="KEGG" id="xal:XALC_1661"/>
<feature type="domain" description="DUF4097" evidence="3">
    <location>
        <begin position="157"/>
        <end position="259"/>
    </location>
</feature>
<evidence type="ECO:0000313" key="5">
    <source>
        <dbReference type="Proteomes" id="UP000001890"/>
    </source>
</evidence>
<gene>
    <name evidence="4" type="ordered locus">XALc_1661</name>
</gene>
<dbReference type="Proteomes" id="UP000001890">
    <property type="component" value="Chromosome"/>
</dbReference>
<dbReference type="InterPro" id="IPR025164">
    <property type="entry name" value="Toastrack_DUF4097"/>
</dbReference>
<evidence type="ECO:0000256" key="2">
    <source>
        <dbReference type="SAM" id="SignalP"/>
    </source>
</evidence>
<dbReference type="STRING" id="380358.XALC_1661"/>
<dbReference type="AlphaFoldDB" id="D2UAV4"/>
<dbReference type="Pfam" id="PF13349">
    <property type="entry name" value="DUF4097"/>
    <property type="match status" value="1"/>
</dbReference>
<feature type="region of interest" description="Disordered" evidence="1">
    <location>
        <begin position="255"/>
        <end position="275"/>
    </location>
</feature>
<proteinExistence type="predicted"/>
<evidence type="ECO:0000259" key="3">
    <source>
        <dbReference type="Pfam" id="PF13349"/>
    </source>
</evidence>
<dbReference type="EMBL" id="FP565176">
    <property type="protein sequence ID" value="CBA16158.1"/>
    <property type="molecule type" value="Genomic_DNA"/>
</dbReference>
<feature type="chain" id="PRO_5003038206" evidence="2">
    <location>
        <begin position="19"/>
        <end position="275"/>
    </location>
</feature>
<dbReference type="Gene3D" id="2.160.20.120">
    <property type="match status" value="1"/>
</dbReference>
<sequence>MRKTFVLCALLVPAVAMADECKYSEPRELKLKLDGIKSVLLDVQQNTIKLTGNGNGNGISELRGSACASDADMLKELTVHQRRDGDTLVVTLRQEGTIHGINQGNHYAYLNMAGNVPANLQVQLRLGSGNADIGSVASLEARVGSGDLHASAINGPVTVTVGSGEVELHGIGSLTMPTLGSGDGTVTQVDGDVKVGNVGPGDLSVHNVHGNVQIDSVGSGNVRLNDVTGNVALHSIGSGNLRLDNIGGNLSVQRTGSGDIHQRGVRGNVHLPKPR</sequence>
<evidence type="ECO:0000256" key="1">
    <source>
        <dbReference type="SAM" id="MobiDB-lite"/>
    </source>
</evidence>
<dbReference type="GeneID" id="57876968"/>
<reference evidence="4 5" key="1">
    <citation type="journal article" date="2009" name="BMC Genomics">
        <title>The complete genome sequence of Xanthomonas albilineans provides new insights into the reductive genome evolution of the xylem-limited Xanthomonadaceae.</title>
        <authorList>
            <person name="Pieretti I."/>
            <person name="Royer M."/>
            <person name="Barbe V."/>
            <person name="Carrere S."/>
            <person name="Koebnik R."/>
            <person name="Cociancich S."/>
            <person name="Couloux A."/>
            <person name="Darrasse A."/>
            <person name="Gouzy J."/>
            <person name="Jacques M.A."/>
            <person name="Lauber E."/>
            <person name="Manceau C."/>
            <person name="Mangenot S."/>
            <person name="Poussier S."/>
            <person name="Segurens B."/>
            <person name="Szurek B."/>
            <person name="Verdier V."/>
            <person name="Arlat M."/>
            <person name="Rott P."/>
        </authorList>
    </citation>
    <scope>NUCLEOTIDE SEQUENCE [LARGE SCALE GENOMIC DNA]</scope>
    <source>
        <strain evidence="5">GPE PC73 / CFBP 7063</strain>
    </source>
</reference>
<organism evidence="4 5">
    <name type="scientific">Xanthomonas albilineans (strain GPE PC73 / CFBP 7063)</name>
    <dbReference type="NCBI Taxonomy" id="380358"/>
    <lineage>
        <taxon>Bacteria</taxon>
        <taxon>Pseudomonadati</taxon>
        <taxon>Pseudomonadota</taxon>
        <taxon>Gammaproteobacteria</taxon>
        <taxon>Lysobacterales</taxon>
        <taxon>Lysobacteraceae</taxon>
        <taxon>Xanthomonas</taxon>
    </lineage>
</organism>
<protein>
    <submittedName>
        <fullName evidence="4">Putative secreted protein</fullName>
    </submittedName>
</protein>
<name>D2UAV4_XANAP</name>
<keyword evidence="5" id="KW-1185">Reference proteome</keyword>
<accession>D2UAV4</accession>
<dbReference type="OrthoDB" id="5944342at2"/>
<evidence type="ECO:0000313" key="4">
    <source>
        <dbReference type="EMBL" id="CBA16158.1"/>
    </source>
</evidence>
<dbReference type="eggNOG" id="COG3595">
    <property type="taxonomic scope" value="Bacteria"/>
</dbReference>
<dbReference type="RefSeq" id="WP_012916159.1">
    <property type="nucleotide sequence ID" value="NC_013722.1"/>
</dbReference>
<feature type="signal peptide" evidence="2">
    <location>
        <begin position="1"/>
        <end position="18"/>
    </location>
</feature>